<dbReference type="OrthoDB" id="203440at2759"/>
<feature type="compositionally biased region" description="Low complexity" evidence="1">
    <location>
        <begin position="173"/>
        <end position="187"/>
    </location>
</feature>
<dbReference type="EMBL" id="MU167212">
    <property type="protein sequence ID" value="KAG0151638.1"/>
    <property type="molecule type" value="Genomic_DNA"/>
</dbReference>
<evidence type="ECO:0000256" key="1">
    <source>
        <dbReference type="SAM" id="MobiDB-lite"/>
    </source>
</evidence>
<gene>
    <name evidence="2" type="ORF">CROQUDRAFT_130008</name>
</gene>
<dbReference type="GO" id="GO:0032040">
    <property type="term" value="C:small-subunit processome"/>
    <property type="evidence" value="ECO:0007669"/>
    <property type="project" value="TreeGrafter"/>
</dbReference>
<protein>
    <submittedName>
        <fullName evidence="2">Uncharacterized protein</fullName>
    </submittedName>
</protein>
<comment type="caution">
    <text evidence="2">The sequence shown here is derived from an EMBL/GenBank/DDBJ whole genome shotgun (WGS) entry which is preliminary data.</text>
</comment>
<accession>A0A9P6NWI8</accession>
<evidence type="ECO:0000313" key="3">
    <source>
        <dbReference type="Proteomes" id="UP000886653"/>
    </source>
</evidence>
<feature type="region of interest" description="Disordered" evidence="1">
    <location>
        <begin position="137"/>
        <end position="226"/>
    </location>
</feature>
<keyword evidence="3" id="KW-1185">Reference proteome</keyword>
<dbReference type="GO" id="GO:0000462">
    <property type="term" value="P:maturation of SSU-rRNA from tricistronic rRNA transcript (SSU-rRNA, 5.8S rRNA, LSU-rRNA)"/>
    <property type="evidence" value="ECO:0007669"/>
    <property type="project" value="TreeGrafter"/>
</dbReference>
<dbReference type="PANTHER" id="PTHR13237:SF9">
    <property type="entry name" value="NEUROGUIDIN"/>
    <property type="match status" value="1"/>
</dbReference>
<reference evidence="2" key="1">
    <citation type="submission" date="2013-11" db="EMBL/GenBank/DDBJ databases">
        <title>Genome sequence of the fusiform rust pathogen reveals effectors for host alternation and coevolution with pine.</title>
        <authorList>
            <consortium name="DOE Joint Genome Institute"/>
            <person name="Smith K."/>
            <person name="Pendleton A."/>
            <person name="Kubisiak T."/>
            <person name="Anderson C."/>
            <person name="Salamov A."/>
            <person name="Aerts A."/>
            <person name="Riley R."/>
            <person name="Clum A."/>
            <person name="Lindquist E."/>
            <person name="Ence D."/>
            <person name="Campbell M."/>
            <person name="Kronenberg Z."/>
            <person name="Feau N."/>
            <person name="Dhillon B."/>
            <person name="Hamelin R."/>
            <person name="Burleigh J."/>
            <person name="Smith J."/>
            <person name="Yandell M."/>
            <person name="Nelson C."/>
            <person name="Grigoriev I."/>
            <person name="Davis J."/>
        </authorList>
    </citation>
    <scope>NUCLEOTIDE SEQUENCE</scope>
    <source>
        <strain evidence="2">G11</strain>
    </source>
</reference>
<proteinExistence type="predicted"/>
<dbReference type="Proteomes" id="UP000886653">
    <property type="component" value="Unassembled WGS sequence"/>
</dbReference>
<organism evidence="2 3">
    <name type="scientific">Cronartium quercuum f. sp. fusiforme G11</name>
    <dbReference type="NCBI Taxonomy" id="708437"/>
    <lineage>
        <taxon>Eukaryota</taxon>
        <taxon>Fungi</taxon>
        <taxon>Dikarya</taxon>
        <taxon>Basidiomycota</taxon>
        <taxon>Pucciniomycotina</taxon>
        <taxon>Pucciniomycetes</taxon>
        <taxon>Pucciniales</taxon>
        <taxon>Coleosporiaceae</taxon>
        <taxon>Cronartium</taxon>
    </lineage>
</organism>
<feature type="compositionally biased region" description="Low complexity" evidence="1">
    <location>
        <begin position="217"/>
        <end position="226"/>
    </location>
</feature>
<feature type="region of interest" description="Disordered" evidence="1">
    <location>
        <begin position="296"/>
        <end position="348"/>
    </location>
</feature>
<evidence type="ECO:0000313" key="2">
    <source>
        <dbReference type="EMBL" id="KAG0151638.1"/>
    </source>
</evidence>
<dbReference type="PANTHER" id="PTHR13237">
    <property type="entry name" value="SOMETHING ABOUT SILENCING PROTEIN 10-RELATED"/>
    <property type="match status" value="1"/>
</dbReference>
<dbReference type="AlphaFoldDB" id="A0A9P6NWI8"/>
<feature type="compositionally biased region" description="Basic and acidic residues" evidence="1">
    <location>
        <begin position="334"/>
        <end position="348"/>
    </location>
</feature>
<sequence>MSTEQITTPQSLLKTIQAESTRLLAQIPNDVPATSDGISLLGLKNNVLLAYTHHLINICALRLSGPTSFLEREGPMADSVEQLVWLRLVMDKVRPMEGKLKYQVDKLVKKAEESEAGALNTDPNYVVNDPLAFRPNPAALGAPFPEQEQSTLKTRTDGEHNANGEIYRPPRLAPMAYPDPASASASDGPRRRPAPVPMALREVAQLSKSQPHEESTSGLGASAAAASARARQLARMDEYEETNMTRLVTSKKESRKRRADEEAIALGGQGVTWANGAGVGRRGGLESEFADVLGSIGRKGDYSSLNKPGGGRKVSISGSAQDPLARSGRKRQKGAFDKAVRKSVKDRS</sequence>
<dbReference type="Pfam" id="PF04000">
    <property type="entry name" value="Sas10_Utp3"/>
    <property type="match status" value="1"/>
</dbReference>
<dbReference type="InterPro" id="IPR007146">
    <property type="entry name" value="Sas10/Utp3/C1D"/>
</dbReference>
<name>A0A9P6NWI8_9BASI</name>